<dbReference type="Pfam" id="PF00749">
    <property type="entry name" value="tRNA-synt_1c"/>
    <property type="match status" value="1"/>
</dbReference>
<evidence type="ECO:0000256" key="18">
    <source>
        <dbReference type="PROSITE-ProRule" id="PRU00317"/>
    </source>
</evidence>
<dbReference type="InterPro" id="IPR000924">
    <property type="entry name" value="Glu/Gln-tRNA-synth"/>
</dbReference>
<comment type="catalytic activity">
    <reaction evidence="17">
        <text>tRNA(Gln) + L-glutamate + ATP = L-glutamyl-tRNA(Gln) + AMP + diphosphate</text>
        <dbReference type="Rhea" id="RHEA:64612"/>
        <dbReference type="Rhea" id="RHEA-COMP:9662"/>
        <dbReference type="Rhea" id="RHEA-COMP:9684"/>
        <dbReference type="ChEBI" id="CHEBI:29985"/>
        <dbReference type="ChEBI" id="CHEBI:30616"/>
        <dbReference type="ChEBI" id="CHEBI:33019"/>
        <dbReference type="ChEBI" id="CHEBI:78442"/>
        <dbReference type="ChEBI" id="CHEBI:78520"/>
        <dbReference type="ChEBI" id="CHEBI:456215"/>
    </reaction>
    <physiologicalReaction direction="left-to-right" evidence="17">
        <dbReference type="Rhea" id="RHEA:64613"/>
    </physiologicalReaction>
</comment>
<dbReference type="InterPro" id="IPR020751">
    <property type="entry name" value="aa-tRNA-synth_I_codon-bd_sub2"/>
</dbReference>
<dbReference type="OrthoDB" id="428822at2759"/>
<dbReference type="GO" id="GO:0008270">
    <property type="term" value="F:zinc ion binding"/>
    <property type="evidence" value="ECO:0007669"/>
    <property type="project" value="InterPro"/>
</dbReference>
<dbReference type="KEGG" id="obi:106874708"/>
<dbReference type="GO" id="GO:0000049">
    <property type="term" value="F:tRNA binding"/>
    <property type="evidence" value="ECO:0007669"/>
    <property type="project" value="InterPro"/>
</dbReference>
<dbReference type="Gene3D" id="1.10.10.350">
    <property type="match status" value="1"/>
</dbReference>
<evidence type="ECO:0000256" key="17">
    <source>
        <dbReference type="ARBA" id="ARBA00047689"/>
    </source>
</evidence>
<dbReference type="OMA" id="QAPRYDN"/>
<organism evidence="22">
    <name type="scientific">Octopus bimaculoides</name>
    <name type="common">California two-spotted octopus</name>
    <dbReference type="NCBI Taxonomy" id="37653"/>
    <lineage>
        <taxon>Eukaryota</taxon>
        <taxon>Metazoa</taxon>
        <taxon>Spiralia</taxon>
        <taxon>Lophotrochozoa</taxon>
        <taxon>Mollusca</taxon>
        <taxon>Cephalopoda</taxon>
        <taxon>Coleoidea</taxon>
        <taxon>Octopodiformes</taxon>
        <taxon>Octopoda</taxon>
        <taxon>Incirrata</taxon>
        <taxon>Octopodidae</taxon>
        <taxon>Octopus</taxon>
    </lineage>
</organism>
<dbReference type="GO" id="GO:0005524">
    <property type="term" value="F:ATP binding"/>
    <property type="evidence" value="ECO:0007669"/>
    <property type="project" value="UniProtKB-KW"/>
</dbReference>
<dbReference type="PANTHER" id="PTHR43311">
    <property type="entry name" value="GLUTAMATE--TRNA LIGASE"/>
    <property type="match status" value="1"/>
</dbReference>
<evidence type="ECO:0000256" key="15">
    <source>
        <dbReference type="ARBA" id="ARBA00047366"/>
    </source>
</evidence>
<dbReference type="Gene3D" id="3.40.50.620">
    <property type="entry name" value="HUPs"/>
    <property type="match status" value="1"/>
</dbReference>
<dbReference type="InterPro" id="IPR001412">
    <property type="entry name" value="aa-tRNA-synth_I_CS"/>
</dbReference>
<evidence type="ECO:0000256" key="16">
    <source>
        <dbReference type="ARBA" id="ARBA00047479"/>
    </source>
</evidence>
<dbReference type="FunFam" id="3.40.50.620:FF:000045">
    <property type="entry name" value="Glutamate--tRNA ligase, mitochondrial"/>
    <property type="match status" value="1"/>
</dbReference>
<evidence type="ECO:0000256" key="12">
    <source>
        <dbReference type="ARBA" id="ARBA00044142"/>
    </source>
</evidence>
<comment type="subcellular location">
    <subcellularLocation>
        <location evidence="1">Mitochondrion</location>
    </subcellularLocation>
</comment>
<dbReference type="EMBL" id="KQ420375">
    <property type="protein sequence ID" value="KOF80488.1"/>
    <property type="molecule type" value="Genomic_DNA"/>
</dbReference>
<dbReference type="InterPro" id="IPR020058">
    <property type="entry name" value="Glu/Gln-tRNA-synth_Ib_cat-dom"/>
</dbReference>
<reference evidence="22" key="1">
    <citation type="submission" date="2015-07" db="EMBL/GenBank/DDBJ databases">
        <title>MeaNS - Measles Nucleotide Surveillance Program.</title>
        <authorList>
            <person name="Tran T."/>
            <person name="Druce J."/>
        </authorList>
    </citation>
    <scope>NUCLEOTIDE SEQUENCE</scope>
    <source>
        <strain evidence="22">UCB-OBI-ISO-001</strain>
        <tissue evidence="22">Gonad</tissue>
    </source>
</reference>
<evidence type="ECO:0000256" key="1">
    <source>
        <dbReference type="ARBA" id="ARBA00004173"/>
    </source>
</evidence>
<evidence type="ECO:0000256" key="4">
    <source>
        <dbReference type="ARBA" id="ARBA00022598"/>
    </source>
</evidence>
<evidence type="ECO:0000256" key="14">
    <source>
        <dbReference type="ARBA" id="ARBA00044313"/>
    </source>
</evidence>
<dbReference type="HAMAP" id="MF_00022">
    <property type="entry name" value="Glu_tRNA_synth_type1"/>
    <property type="match status" value="1"/>
</dbReference>
<feature type="domain" description="Aminoacyl-tRNA synthetase class I anticodon-binding" evidence="21">
    <location>
        <begin position="393"/>
        <end position="518"/>
    </location>
</feature>
<feature type="repeat" description="Pumilio" evidence="18">
    <location>
        <begin position="370"/>
        <end position="405"/>
    </location>
</feature>
<name>A0A0L8GU32_OCTBM</name>
<keyword evidence="8 19" id="KW-0648">Protein biosynthesis</keyword>
<dbReference type="PANTHER" id="PTHR43311:SF2">
    <property type="entry name" value="GLUTAMATE--TRNA LIGASE, MITOCHONDRIAL-RELATED"/>
    <property type="match status" value="1"/>
</dbReference>
<evidence type="ECO:0000256" key="6">
    <source>
        <dbReference type="ARBA" id="ARBA00022741"/>
    </source>
</evidence>
<dbReference type="InterPro" id="IPR049940">
    <property type="entry name" value="GluQ/Sye"/>
</dbReference>
<gene>
    <name evidence="22" type="ORF">OCBIM_22027824mg</name>
</gene>
<keyword evidence="7 19" id="KW-0067">ATP-binding</keyword>
<keyword evidence="9 19" id="KW-0030">Aminoacyl-tRNA synthetase</keyword>
<evidence type="ECO:0000313" key="22">
    <source>
        <dbReference type="EMBL" id="KOF80488.1"/>
    </source>
</evidence>
<dbReference type="Pfam" id="PF19269">
    <property type="entry name" value="Anticodon_2"/>
    <property type="match status" value="1"/>
</dbReference>
<dbReference type="AlphaFoldDB" id="A0A0L8GU32"/>
<dbReference type="InterPro" id="IPR008925">
    <property type="entry name" value="aa_tRNA-synth_I_cd-bd_sf"/>
</dbReference>
<dbReference type="GO" id="GO:0005739">
    <property type="term" value="C:mitochondrion"/>
    <property type="evidence" value="ECO:0007669"/>
    <property type="project" value="UniProtKB-SubCell"/>
</dbReference>
<dbReference type="EC" id="6.1.1.17" evidence="3"/>
<dbReference type="InterPro" id="IPR033910">
    <property type="entry name" value="GluRS_core"/>
</dbReference>
<evidence type="ECO:0000256" key="9">
    <source>
        <dbReference type="ARBA" id="ARBA00023146"/>
    </source>
</evidence>
<keyword evidence="6 19" id="KW-0547">Nucleotide-binding</keyword>
<evidence type="ECO:0000256" key="7">
    <source>
        <dbReference type="ARBA" id="ARBA00022840"/>
    </source>
</evidence>
<dbReference type="CDD" id="cd00808">
    <property type="entry name" value="GluRS_core"/>
    <property type="match status" value="1"/>
</dbReference>
<evidence type="ECO:0000256" key="8">
    <source>
        <dbReference type="ARBA" id="ARBA00022917"/>
    </source>
</evidence>
<accession>A0A0L8GU32</accession>
<dbReference type="STRING" id="37653.A0A0L8GU32"/>
<protein>
    <recommendedName>
        <fullName evidence="12">Nondiscriminating glutamyl-tRNA synthetase EARS2, mitochondrial</fullName>
        <ecNumber evidence="3">6.1.1.17</ecNumber>
        <ecNumber evidence="11">6.1.1.24</ecNumber>
    </recommendedName>
    <alternativeName>
        <fullName evidence="14">Glutamate--tRNA(Gln) ligase EARS2, mitochondrial</fullName>
    </alternativeName>
    <alternativeName>
        <fullName evidence="10">Glutamyl-tRNA synthetase</fullName>
    </alternativeName>
    <alternativeName>
        <fullName evidence="13">Mitochondrial glutamyl-tRNA synthetase</fullName>
    </alternativeName>
</protein>
<evidence type="ECO:0000259" key="20">
    <source>
        <dbReference type="Pfam" id="PF00749"/>
    </source>
</evidence>
<comment type="similarity">
    <text evidence="2">Belongs to the class-I aminoacyl-tRNA synthetase family. Glutamate--tRNA ligase type 1 subfamily.</text>
</comment>
<comment type="catalytic activity">
    <reaction evidence="16">
        <text>tRNA(Glx) + L-glutamate + ATP = L-glutamyl-tRNA(Glx) + AMP + diphosphate</text>
        <dbReference type="Rhea" id="RHEA:18397"/>
        <dbReference type="Rhea" id="RHEA-COMP:9713"/>
        <dbReference type="Rhea" id="RHEA-COMP:9716"/>
        <dbReference type="ChEBI" id="CHEBI:29985"/>
        <dbReference type="ChEBI" id="CHEBI:30616"/>
        <dbReference type="ChEBI" id="CHEBI:33019"/>
        <dbReference type="ChEBI" id="CHEBI:78442"/>
        <dbReference type="ChEBI" id="CHEBI:78520"/>
        <dbReference type="ChEBI" id="CHEBI:456215"/>
        <dbReference type="EC" id="6.1.1.24"/>
    </reaction>
    <physiologicalReaction direction="left-to-right" evidence="16">
        <dbReference type="Rhea" id="RHEA:18398"/>
    </physiologicalReaction>
</comment>
<evidence type="ECO:0000256" key="3">
    <source>
        <dbReference type="ARBA" id="ARBA00012835"/>
    </source>
</evidence>
<dbReference type="SUPFAM" id="SSF48163">
    <property type="entry name" value="An anticodon-binding domain of class I aminoacyl-tRNA synthetases"/>
    <property type="match status" value="1"/>
</dbReference>
<dbReference type="PROSITE" id="PS00178">
    <property type="entry name" value="AA_TRNA_LIGASE_I"/>
    <property type="match status" value="1"/>
</dbReference>
<dbReference type="SUPFAM" id="SSF52374">
    <property type="entry name" value="Nucleotidylyl transferase"/>
    <property type="match status" value="1"/>
</dbReference>
<comment type="catalytic activity">
    <reaction evidence="15">
        <text>tRNA(Glu) + L-glutamate + ATP = L-glutamyl-tRNA(Glu) + AMP + diphosphate</text>
        <dbReference type="Rhea" id="RHEA:23540"/>
        <dbReference type="Rhea" id="RHEA-COMP:9663"/>
        <dbReference type="Rhea" id="RHEA-COMP:9680"/>
        <dbReference type="ChEBI" id="CHEBI:29985"/>
        <dbReference type="ChEBI" id="CHEBI:30616"/>
        <dbReference type="ChEBI" id="CHEBI:33019"/>
        <dbReference type="ChEBI" id="CHEBI:78442"/>
        <dbReference type="ChEBI" id="CHEBI:78520"/>
        <dbReference type="ChEBI" id="CHEBI:456215"/>
        <dbReference type="EC" id="6.1.1.17"/>
    </reaction>
    <physiologicalReaction direction="left-to-right" evidence="15">
        <dbReference type="Rhea" id="RHEA:23541"/>
    </physiologicalReaction>
</comment>
<dbReference type="InterPro" id="IPR014729">
    <property type="entry name" value="Rossmann-like_a/b/a_fold"/>
</dbReference>
<dbReference type="GO" id="GO:0050561">
    <property type="term" value="F:glutamate-tRNA(Gln) ligase activity"/>
    <property type="evidence" value="ECO:0007669"/>
    <property type="project" value="UniProtKB-EC"/>
</dbReference>
<evidence type="ECO:0000256" key="11">
    <source>
        <dbReference type="ARBA" id="ARBA00044054"/>
    </source>
</evidence>
<evidence type="ECO:0000256" key="2">
    <source>
        <dbReference type="ARBA" id="ARBA00007894"/>
    </source>
</evidence>
<dbReference type="InterPro" id="IPR001313">
    <property type="entry name" value="Pumilio_RNA-bd_rpt"/>
</dbReference>
<dbReference type="PRINTS" id="PR00987">
    <property type="entry name" value="TRNASYNTHGLU"/>
</dbReference>
<dbReference type="GO" id="GO:0006424">
    <property type="term" value="P:glutamyl-tRNA aminoacylation"/>
    <property type="evidence" value="ECO:0007669"/>
    <property type="project" value="InterPro"/>
</dbReference>
<keyword evidence="4 19" id="KW-0436">Ligase</keyword>
<evidence type="ECO:0000256" key="13">
    <source>
        <dbReference type="ARBA" id="ARBA00044251"/>
    </source>
</evidence>
<dbReference type="InterPro" id="IPR045462">
    <property type="entry name" value="aa-tRNA-synth_I_cd-bd"/>
</dbReference>
<dbReference type="EC" id="6.1.1.24" evidence="11"/>
<dbReference type="PROSITE" id="PS50302">
    <property type="entry name" value="PUM"/>
    <property type="match status" value="1"/>
</dbReference>
<evidence type="ECO:0000256" key="19">
    <source>
        <dbReference type="RuleBase" id="RU363037"/>
    </source>
</evidence>
<evidence type="ECO:0000256" key="10">
    <source>
        <dbReference type="ARBA" id="ARBA00030865"/>
    </source>
</evidence>
<dbReference type="InterPro" id="IPR004527">
    <property type="entry name" value="Glu-tRNA-ligase_bac/mito"/>
</dbReference>
<proteinExistence type="inferred from homology"/>
<evidence type="ECO:0000259" key="21">
    <source>
        <dbReference type="Pfam" id="PF19269"/>
    </source>
</evidence>
<evidence type="ECO:0000256" key="5">
    <source>
        <dbReference type="ARBA" id="ARBA00022737"/>
    </source>
</evidence>
<feature type="domain" description="Glutamyl/glutaminyl-tRNA synthetase class Ib catalytic" evidence="20">
    <location>
        <begin position="35"/>
        <end position="350"/>
    </location>
</feature>
<sequence>MAVLTRFFHRFQLWNVYQFGKKCHLNTSVRWSHTNVRVRFAPSPTGFLHLGGLRSALYNYIFAKSKGGTFILRIEDTDQTRLVPGALEKLQDILEWAGIMQDEGPRAGGKYGPYIQSERCHIYREKIQILLENGSAYRCFCSNKRIELLRRAALSRGETPKYDNKCRHLTQKEIDAKMKDNIPYVIRFKLKLNQTPWEDVVHGTIVNDIALVEGDPILIKSDQFPTYHFANVVDDHTMAVSHVLRGVEWQSSTPKHIQIYEAFGWKPPVFAHMPLLVNKDGAKLSKRQRDIHVEHFKDQGYYPESILNFICHVGGGFGTDQTAGMSFEDLISKFSLERLKKTPGRLEFDKIDRFNHETLIQKIQGNERHEILQQVLKLVSEKYGSKFIENNDERSLQQYLEAVVDWAKVRINRIEDLLLPEFKFIWVPPSFDDIKNLSSFSCNCQQVLESTIELLETDNHFKPETISKLLHNHVIELQLKFKTYMHLLRYSISGRKEGPGVVEMISLLGQKQTVKRLKLCLEHIKLSQT</sequence>
<keyword evidence="5" id="KW-0677">Repeat</keyword>
<dbReference type="NCBIfam" id="TIGR00464">
    <property type="entry name" value="gltX_bact"/>
    <property type="match status" value="1"/>
</dbReference>
<dbReference type="GO" id="GO:0004818">
    <property type="term" value="F:glutamate-tRNA ligase activity"/>
    <property type="evidence" value="ECO:0007669"/>
    <property type="project" value="UniProtKB-EC"/>
</dbReference>